<keyword evidence="3" id="KW-0234">DNA repair</keyword>
<dbReference type="RefSeq" id="WP_335418829.1">
    <property type="nucleotide sequence ID" value="NZ_JBALHR010000001.1"/>
</dbReference>
<keyword evidence="5" id="KW-0326">Glycosidase</keyword>
<proteinExistence type="predicted"/>
<dbReference type="CDD" id="cd10028">
    <property type="entry name" value="UDG-F2_TDG_MUG"/>
    <property type="match status" value="1"/>
</dbReference>
<dbReference type="EC" id="3.2.2.-" evidence="5"/>
<dbReference type="Gene3D" id="3.40.470.10">
    <property type="entry name" value="Uracil-DNA glycosylase-like domain"/>
    <property type="match status" value="1"/>
</dbReference>
<reference evidence="5" key="1">
    <citation type="submission" date="2024-02" db="EMBL/GenBank/DDBJ databases">
        <title>Genome sequences of strain Gemmobacter sp. JM10B15.</title>
        <authorList>
            <person name="Zhang M."/>
        </authorList>
    </citation>
    <scope>NUCLEOTIDE SEQUENCE</scope>
    <source>
        <strain evidence="5">JM10B15</strain>
    </source>
</reference>
<evidence type="ECO:0000313" key="5">
    <source>
        <dbReference type="EMBL" id="MEH7826939.1"/>
    </source>
</evidence>
<dbReference type="EMBL" id="JBALHR010000001">
    <property type="protein sequence ID" value="MEH7826939.1"/>
    <property type="molecule type" value="Genomic_DNA"/>
</dbReference>
<evidence type="ECO:0000256" key="3">
    <source>
        <dbReference type="ARBA" id="ARBA00023204"/>
    </source>
</evidence>
<evidence type="ECO:0000259" key="4">
    <source>
        <dbReference type="Pfam" id="PF03167"/>
    </source>
</evidence>
<keyword evidence="6" id="KW-1185">Reference proteome</keyword>
<evidence type="ECO:0000256" key="1">
    <source>
        <dbReference type="ARBA" id="ARBA00022763"/>
    </source>
</evidence>
<dbReference type="PANTHER" id="PTHR12159">
    <property type="entry name" value="G/T AND G/U MISMATCH-SPECIFIC DNA GLYCOSYLASE"/>
    <property type="match status" value="1"/>
</dbReference>
<dbReference type="Proteomes" id="UP001431963">
    <property type="component" value="Unassembled WGS sequence"/>
</dbReference>
<dbReference type="InterPro" id="IPR015637">
    <property type="entry name" value="MUG/TDG"/>
</dbReference>
<comment type="caution">
    <text evidence="5">The sequence shown here is derived from an EMBL/GenBank/DDBJ whole genome shotgun (WGS) entry which is preliminary data.</text>
</comment>
<dbReference type="GO" id="GO:0016798">
    <property type="term" value="F:hydrolase activity, acting on glycosyl bonds"/>
    <property type="evidence" value="ECO:0007669"/>
    <property type="project" value="UniProtKB-KW"/>
</dbReference>
<accession>A0ABU8BQF8</accession>
<dbReference type="Pfam" id="PF03167">
    <property type="entry name" value="UDG"/>
    <property type="match status" value="1"/>
</dbReference>
<keyword evidence="2 5" id="KW-0378">Hydrolase</keyword>
<evidence type="ECO:0000256" key="2">
    <source>
        <dbReference type="ARBA" id="ARBA00022801"/>
    </source>
</evidence>
<sequence length="174" mass="18598">MILPDLLGPGLRVVFCGTAAGRVSALRGHYYAGPGNQFWPLLAEFGLTPRRLRPEEDHLVQRFGIGLTDLAKTASGADAEIPQAAWDAPGLIAKVNLHAPEFLAFTSLTAARLALGARTVSAGPLPDDPRLPGIRLWALPSPSGRARGHFRKDPWRALAECQRSDQGPPPDQAG</sequence>
<name>A0ABU8BQF8_9RHOB</name>
<protein>
    <submittedName>
        <fullName evidence="5">Mismatch-specific DNA-glycosylase</fullName>
        <ecNumber evidence="5">3.2.2.-</ecNumber>
    </submittedName>
</protein>
<keyword evidence="1" id="KW-0227">DNA damage</keyword>
<feature type="domain" description="Uracil-DNA glycosylase-like" evidence="4">
    <location>
        <begin position="6"/>
        <end position="155"/>
    </location>
</feature>
<organism evidence="5 6">
    <name type="scientific">Gemmobacter denitrificans</name>
    <dbReference type="NCBI Taxonomy" id="3123040"/>
    <lineage>
        <taxon>Bacteria</taxon>
        <taxon>Pseudomonadati</taxon>
        <taxon>Pseudomonadota</taxon>
        <taxon>Alphaproteobacteria</taxon>
        <taxon>Rhodobacterales</taxon>
        <taxon>Paracoccaceae</taxon>
        <taxon>Gemmobacter</taxon>
    </lineage>
</organism>
<gene>
    <name evidence="5" type="ORF">V6590_02135</name>
</gene>
<dbReference type="SUPFAM" id="SSF52141">
    <property type="entry name" value="Uracil-DNA glycosylase-like"/>
    <property type="match status" value="1"/>
</dbReference>
<dbReference type="InterPro" id="IPR005122">
    <property type="entry name" value="Uracil-DNA_glycosylase-like"/>
</dbReference>
<dbReference type="InterPro" id="IPR036895">
    <property type="entry name" value="Uracil-DNA_glycosylase-like_sf"/>
</dbReference>
<evidence type="ECO:0000313" key="6">
    <source>
        <dbReference type="Proteomes" id="UP001431963"/>
    </source>
</evidence>
<dbReference type="PANTHER" id="PTHR12159:SF9">
    <property type="entry name" value="G_T MISMATCH-SPECIFIC THYMINE DNA GLYCOSYLASE"/>
    <property type="match status" value="1"/>
</dbReference>